<keyword evidence="1" id="KW-0732">Signal</keyword>
<keyword evidence="3" id="KW-1185">Reference proteome</keyword>
<reference evidence="2 3" key="1">
    <citation type="submission" date="2023-05" db="EMBL/GenBank/DDBJ databases">
        <authorList>
            <person name="Gao F."/>
        </authorList>
    </citation>
    <scope>NUCLEOTIDE SEQUENCE [LARGE SCALE GENOMIC DNA]</scope>
    <source>
        <strain evidence="2 3">MIMF12</strain>
    </source>
</reference>
<comment type="caution">
    <text evidence="2">The sequence shown here is derived from an EMBL/GenBank/DDBJ whole genome shotgun (WGS) entry which is preliminary data.</text>
</comment>
<dbReference type="RefSeq" id="WP_285521562.1">
    <property type="nucleotide sequence ID" value="NZ_JASNGB010000018.1"/>
</dbReference>
<evidence type="ECO:0000313" key="2">
    <source>
        <dbReference type="EMBL" id="MDL2343297.1"/>
    </source>
</evidence>
<organism evidence="2 3">
    <name type="scientific">Deinococcus rhizophilus</name>
    <dbReference type="NCBI Taxonomy" id="3049544"/>
    <lineage>
        <taxon>Bacteria</taxon>
        <taxon>Thermotogati</taxon>
        <taxon>Deinococcota</taxon>
        <taxon>Deinococci</taxon>
        <taxon>Deinococcales</taxon>
        <taxon>Deinococcaceae</taxon>
        <taxon>Deinococcus</taxon>
    </lineage>
</organism>
<sequence length="258" mass="27636">MKRALAAALALGLAAAANAAPVDDLTAALRQARTLAARGDAEVSVFFPPRAVPTRTAARLPTVPFYPALLTRNFTVTRQDASAPIAGREVTRYDLTPRVGQAARWTLWIDRVWNVPLAYEERKPGGLLARRAAFTRVDPQPLRIKRPLPPIPVGLRAAVLKALPGLRFPPGFVPVSAEDREGGGVTVSLSDGVNVLALVVAPRNVRAAPGVASRRVGGRFVWLVGNLPDTPLKQALAQIREADPTPLGTFLPTHDSKR</sequence>
<dbReference type="EMBL" id="JASNGB010000018">
    <property type="protein sequence ID" value="MDL2343297.1"/>
    <property type="molecule type" value="Genomic_DNA"/>
</dbReference>
<protein>
    <submittedName>
        <fullName evidence="2">Transcriptional regulator</fullName>
    </submittedName>
</protein>
<feature type="chain" id="PRO_5045722903" evidence="1">
    <location>
        <begin position="20"/>
        <end position="258"/>
    </location>
</feature>
<feature type="signal peptide" evidence="1">
    <location>
        <begin position="1"/>
        <end position="19"/>
    </location>
</feature>
<dbReference type="Proteomes" id="UP001302059">
    <property type="component" value="Unassembled WGS sequence"/>
</dbReference>
<dbReference type="Gene3D" id="2.50.20.10">
    <property type="entry name" value="Lipoprotein localisation LolA/LolB/LppX"/>
    <property type="match status" value="1"/>
</dbReference>
<proteinExistence type="predicted"/>
<accession>A0ABT7JE15</accession>
<evidence type="ECO:0000313" key="3">
    <source>
        <dbReference type="Proteomes" id="UP001302059"/>
    </source>
</evidence>
<gene>
    <name evidence="2" type="ORF">QOL99_03935</name>
</gene>
<name>A0ABT7JE15_9DEIO</name>
<evidence type="ECO:0000256" key="1">
    <source>
        <dbReference type="SAM" id="SignalP"/>
    </source>
</evidence>